<dbReference type="EMBL" id="MT142228">
    <property type="protein sequence ID" value="QJA76489.1"/>
    <property type="molecule type" value="Genomic_DNA"/>
</dbReference>
<evidence type="ECO:0000313" key="2">
    <source>
        <dbReference type="EMBL" id="QJA76489.1"/>
    </source>
</evidence>
<protein>
    <submittedName>
        <fullName evidence="1">Uncharacterized protein</fullName>
    </submittedName>
</protein>
<organism evidence="1">
    <name type="scientific">viral metagenome</name>
    <dbReference type="NCBI Taxonomy" id="1070528"/>
    <lineage>
        <taxon>unclassified sequences</taxon>
        <taxon>metagenomes</taxon>
        <taxon>organismal metagenomes</taxon>
    </lineage>
</organism>
<dbReference type="EMBL" id="MT141554">
    <property type="protein sequence ID" value="QJA66381.1"/>
    <property type="molecule type" value="Genomic_DNA"/>
</dbReference>
<sequence length="84" mass="10043">MEDQLKAAREKNWNEIDETEKIERMRCEVKRLVRLLAKLTSKIDLLLSHRHDDRDIMVPINISQTELTGGYYPPFKKEGYDVYF</sequence>
<name>A0A6M3JBJ0_9ZZZZ</name>
<dbReference type="AlphaFoldDB" id="A0A6M3JBJ0"/>
<evidence type="ECO:0000313" key="1">
    <source>
        <dbReference type="EMBL" id="QJA66381.1"/>
    </source>
</evidence>
<proteinExistence type="predicted"/>
<gene>
    <name evidence="2" type="ORF">MM415A01503_0009</name>
    <name evidence="1" type="ORF">MM415B00353_0028</name>
</gene>
<accession>A0A6M3JBJ0</accession>
<reference evidence="1" key="1">
    <citation type="submission" date="2020-03" db="EMBL/GenBank/DDBJ databases">
        <title>The deep terrestrial virosphere.</title>
        <authorList>
            <person name="Holmfeldt K."/>
            <person name="Nilsson E."/>
            <person name="Simone D."/>
            <person name="Lopez-Fernandez M."/>
            <person name="Wu X."/>
            <person name="de Brujin I."/>
            <person name="Lundin D."/>
            <person name="Andersson A."/>
            <person name="Bertilsson S."/>
            <person name="Dopson M."/>
        </authorList>
    </citation>
    <scope>NUCLEOTIDE SEQUENCE</scope>
    <source>
        <strain evidence="2">MM415A01503</strain>
        <strain evidence="1">MM415B00353</strain>
    </source>
</reference>